<dbReference type="AlphaFoldDB" id="A0A1U7LTR8"/>
<evidence type="ECO:0000256" key="1">
    <source>
        <dbReference type="SAM" id="MobiDB-lite"/>
    </source>
</evidence>
<gene>
    <name evidence="3" type="ORF">NEOLI_002029</name>
</gene>
<evidence type="ECO:0000313" key="4">
    <source>
        <dbReference type="Proteomes" id="UP000186594"/>
    </source>
</evidence>
<feature type="domain" description="Small EDRK-rich factor-like N-terminal" evidence="2">
    <location>
        <begin position="1"/>
        <end position="31"/>
    </location>
</feature>
<accession>A0A1U7LTR8</accession>
<dbReference type="InterPro" id="IPR007513">
    <property type="entry name" value="SERF-like_N"/>
</dbReference>
<evidence type="ECO:0000259" key="2">
    <source>
        <dbReference type="Pfam" id="PF04419"/>
    </source>
</evidence>
<dbReference type="EMBL" id="LXFE01000287">
    <property type="protein sequence ID" value="OLL25911.1"/>
    <property type="molecule type" value="Genomic_DNA"/>
</dbReference>
<name>A0A1U7LTR8_NEOID</name>
<protein>
    <recommendedName>
        <fullName evidence="2">Small EDRK-rich factor-like N-terminal domain-containing protein</fullName>
    </recommendedName>
</protein>
<feature type="compositionally biased region" description="Basic and acidic residues" evidence="1">
    <location>
        <begin position="1"/>
        <end position="32"/>
    </location>
</feature>
<organism evidence="3 4">
    <name type="scientific">Neolecta irregularis (strain DAH-3)</name>
    <dbReference type="NCBI Taxonomy" id="1198029"/>
    <lineage>
        <taxon>Eukaryota</taxon>
        <taxon>Fungi</taxon>
        <taxon>Dikarya</taxon>
        <taxon>Ascomycota</taxon>
        <taxon>Taphrinomycotina</taxon>
        <taxon>Neolectales</taxon>
        <taxon>Neolectaceae</taxon>
        <taxon>Neolecta</taxon>
    </lineage>
</organism>
<dbReference type="Pfam" id="PF04419">
    <property type="entry name" value="SERF-like_N"/>
    <property type="match status" value="1"/>
</dbReference>
<dbReference type="Proteomes" id="UP000186594">
    <property type="component" value="Unassembled WGS sequence"/>
</dbReference>
<keyword evidence="4" id="KW-1185">Reference proteome</keyword>
<feature type="region of interest" description="Disordered" evidence="1">
    <location>
        <begin position="1"/>
        <end position="72"/>
    </location>
</feature>
<reference evidence="3 4" key="1">
    <citation type="submission" date="2016-04" db="EMBL/GenBank/DDBJ databases">
        <title>Evolutionary innovation and constraint leading to complex multicellularity in the Ascomycota.</title>
        <authorList>
            <person name="Cisse O."/>
            <person name="Nguyen A."/>
            <person name="Hewitt D.A."/>
            <person name="Jedd G."/>
            <person name="Stajich J.E."/>
        </authorList>
    </citation>
    <scope>NUCLEOTIDE SEQUENCE [LARGE SCALE GENOMIC DNA]</scope>
    <source>
        <strain evidence="3 4">DAH-3</strain>
    </source>
</reference>
<evidence type="ECO:0000313" key="3">
    <source>
        <dbReference type="EMBL" id="OLL25911.1"/>
    </source>
</evidence>
<feature type="compositionally biased region" description="Basic and acidic residues" evidence="1">
    <location>
        <begin position="44"/>
        <end position="72"/>
    </location>
</feature>
<dbReference type="OrthoDB" id="18018at2759"/>
<comment type="caution">
    <text evidence="3">The sequence shown here is derived from an EMBL/GenBank/DDBJ whole genome shotgun (WGS) entry which is preliminary data.</text>
</comment>
<proteinExistence type="predicted"/>
<sequence length="72" mass="8471">MTRGDQRERDRQRASKRLAEQNKGKKNADGKSYKLAAEEQANAMREKQRKAMEAKKDEPQEKKECTIEKVKY</sequence>